<comment type="caution">
    <text evidence="1">The sequence shown here is derived from an EMBL/GenBank/DDBJ whole genome shotgun (WGS) entry which is preliminary data.</text>
</comment>
<evidence type="ECO:0000313" key="1">
    <source>
        <dbReference type="EMBL" id="KAJ8973738.1"/>
    </source>
</evidence>
<proteinExistence type="predicted"/>
<organism evidence="1 2">
    <name type="scientific">Molorchus minor</name>
    <dbReference type="NCBI Taxonomy" id="1323400"/>
    <lineage>
        <taxon>Eukaryota</taxon>
        <taxon>Metazoa</taxon>
        <taxon>Ecdysozoa</taxon>
        <taxon>Arthropoda</taxon>
        <taxon>Hexapoda</taxon>
        <taxon>Insecta</taxon>
        <taxon>Pterygota</taxon>
        <taxon>Neoptera</taxon>
        <taxon>Endopterygota</taxon>
        <taxon>Coleoptera</taxon>
        <taxon>Polyphaga</taxon>
        <taxon>Cucujiformia</taxon>
        <taxon>Chrysomeloidea</taxon>
        <taxon>Cerambycidae</taxon>
        <taxon>Lamiinae</taxon>
        <taxon>Monochamini</taxon>
        <taxon>Molorchus</taxon>
    </lineage>
</organism>
<dbReference type="Proteomes" id="UP001162164">
    <property type="component" value="Unassembled WGS sequence"/>
</dbReference>
<keyword evidence="2" id="KW-1185">Reference proteome</keyword>
<sequence>MYPKMPFGKGPLRTYKTGYDIVLYTDGIHKLYILFVIRFTSSTCACRKYVFNQRQLFKQVVAMAHNGQAFDHQFCLNYILTKTDLKPDLITRGMKKDELAKSSIQNLHPFVDKNGLLRINSRLEQANIPYDQKYPLILPQGHHITYLIIRRIHLSLLHAGPQAVLSHLRHKYWLTNGKRQKKR</sequence>
<gene>
    <name evidence="1" type="ORF">NQ317_000670</name>
</gene>
<accession>A0ABQ9J6X1</accession>
<dbReference type="PANTHER" id="PTHR47331">
    <property type="entry name" value="PHD-TYPE DOMAIN-CONTAINING PROTEIN"/>
    <property type="match status" value="1"/>
</dbReference>
<evidence type="ECO:0000313" key="2">
    <source>
        <dbReference type="Proteomes" id="UP001162164"/>
    </source>
</evidence>
<name>A0ABQ9J6X1_9CUCU</name>
<dbReference type="PANTHER" id="PTHR47331:SF2">
    <property type="match status" value="1"/>
</dbReference>
<dbReference type="EMBL" id="JAPWTJ010001124">
    <property type="protein sequence ID" value="KAJ8973738.1"/>
    <property type="molecule type" value="Genomic_DNA"/>
</dbReference>
<reference evidence="1" key="1">
    <citation type="journal article" date="2023" name="Insect Mol. Biol.">
        <title>Genome sequencing provides insights into the evolution of gene families encoding plant cell wall-degrading enzymes in longhorned beetles.</title>
        <authorList>
            <person name="Shin N.R."/>
            <person name="Okamura Y."/>
            <person name="Kirsch R."/>
            <person name="Pauchet Y."/>
        </authorList>
    </citation>
    <scope>NUCLEOTIDE SEQUENCE</scope>
    <source>
        <strain evidence="1">MMC_N1</strain>
    </source>
</reference>
<protein>
    <submittedName>
        <fullName evidence="1">Uncharacterized protein</fullName>
    </submittedName>
</protein>